<dbReference type="CDD" id="cd02012">
    <property type="entry name" value="TPP_TK"/>
    <property type="match status" value="1"/>
</dbReference>
<organism evidence="20 21">
    <name type="scientific">Suttonella indologenes</name>
    <dbReference type="NCBI Taxonomy" id="13276"/>
    <lineage>
        <taxon>Bacteria</taxon>
        <taxon>Pseudomonadati</taxon>
        <taxon>Pseudomonadota</taxon>
        <taxon>Gammaproteobacteria</taxon>
        <taxon>Cardiobacteriales</taxon>
        <taxon>Cardiobacteriaceae</taxon>
        <taxon>Suttonella</taxon>
    </lineage>
</organism>
<dbReference type="SMART" id="SM00861">
    <property type="entry name" value="Transket_pyr"/>
    <property type="match status" value="1"/>
</dbReference>
<dbReference type="AlphaFoldDB" id="A0A380N133"/>
<dbReference type="InterPro" id="IPR005478">
    <property type="entry name" value="Transketolase_bac-like"/>
</dbReference>
<dbReference type="Pfam" id="PF02779">
    <property type="entry name" value="Transket_pyr"/>
    <property type="match status" value="1"/>
</dbReference>
<evidence type="ECO:0000256" key="18">
    <source>
        <dbReference type="RuleBase" id="RU004996"/>
    </source>
</evidence>
<feature type="binding site" evidence="16">
    <location>
        <position position="155"/>
    </location>
    <ligand>
        <name>Mg(2+)</name>
        <dbReference type="ChEBI" id="CHEBI:18420"/>
    </ligand>
</feature>
<evidence type="ECO:0000256" key="15">
    <source>
        <dbReference type="PIRSR" id="PIRSR605478-3"/>
    </source>
</evidence>
<evidence type="ECO:0000256" key="13">
    <source>
        <dbReference type="PIRSR" id="PIRSR605478-1"/>
    </source>
</evidence>
<feature type="binding site" evidence="14">
    <location>
        <position position="474"/>
    </location>
    <ligand>
        <name>substrate</name>
    </ligand>
</feature>
<gene>
    <name evidence="20" type="primary">tktA</name>
    <name evidence="20" type="ORF">NCTC10717_01945</name>
</gene>
<dbReference type="PANTHER" id="PTHR43522:SF2">
    <property type="entry name" value="TRANSKETOLASE 1-RELATED"/>
    <property type="match status" value="1"/>
</dbReference>
<evidence type="ECO:0000256" key="3">
    <source>
        <dbReference type="ARBA" id="ARBA00007131"/>
    </source>
</evidence>
<evidence type="ECO:0000256" key="11">
    <source>
        <dbReference type="ARBA" id="ARBA00049473"/>
    </source>
</evidence>
<feature type="binding site" evidence="15">
    <location>
        <begin position="114"/>
        <end position="116"/>
    </location>
    <ligand>
        <name>thiamine diphosphate</name>
        <dbReference type="ChEBI" id="CHEBI:58937"/>
    </ligand>
</feature>
<feature type="domain" description="Transketolase-like pyrimidine-binding" evidence="19">
    <location>
        <begin position="355"/>
        <end position="525"/>
    </location>
</feature>
<dbReference type="PROSITE" id="PS00801">
    <property type="entry name" value="TRANSKETOLASE_1"/>
    <property type="match status" value="1"/>
</dbReference>
<feature type="binding site" evidence="14">
    <location>
        <position position="385"/>
    </location>
    <ligand>
        <name>substrate</name>
    </ligand>
</feature>
<evidence type="ECO:0000256" key="14">
    <source>
        <dbReference type="PIRSR" id="PIRSR605478-2"/>
    </source>
</evidence>
<evidence type="ECO:0000259" key="19">
    <source>
        <dbReference type="SMART" id="SM00861"/>
    </source>
</evidence>
<dbReference type="GO" id="GO:0009052">
    <property type="term" value="P:pentose-phosphate shunt, non-oxidative branch"/>
    <property type="evidence" value="ECO:0007669"/>
    <property type="project" value="UniProtKB-ARBA"/>
</dbReference>
<comment type="function">
    <text evidence="18">Catalyzes the transfer of a two-carbon ketol group from a ketose donor to an aldose acceptor, via a covalent intermediate with the cofactor thiamine pyrophosphate.</text>
</comment>
<reference evidence="20 21" key="1">
    <citation type="submission" date="2018-06" db="EMBL/GenBank/DDBJ databases">
        <authorList>
            <consortium name="Pathogen Informatics"/>
            <person name="Doyle S."/>
        </authorList>
    </citation>
    <scope>NUCLEOTIDE SEQUENCE [LARGE SCALE GENOMIC DNA]</scope>
    <source>
        <strain evidence="20 21">NCTC10717</strain>
    </source>
</reference>
<evidence type="ECO:0000256" key="17">
    <source>
        <dbReference type="PIRSR" id="PIRSR605478-5"/>
    </source>
</evidence>
<protein>
    <recommendedName>
        <fullName evidence="5 12">Transketolase</fullName>
        <ecNumber evidence="5 12">2.2.1.1</ecNumber>
    </recommendedName>
</protein>
<dbReference type="InterPro" id="IPR005475">
    <property type="entry name" value="Transketolase-like_Pyr-bd"/>
</dbReference>
<dbReference type="OrthoDB" id="8732661at2"/>
<keyword evidence="7 16" id="KW-0479">Metal-binding</keyword>
<evidence type="ECO:0000256" key="10">
    <source>
        <dbReference type="ARBA" id="ARBA00023052"/>
    </source>
</evidence>
<evidence type="ECO:0000256" key="16">
    <source>
        <dbReference type="PIRSR" id="PIRSR605478-4"/>
    </source>
</evidence>
<dbReference type="GO" id="GO:0046872">
    <property type="term" value="F:metal ion binding"/>
    <property type="evidence" value="ECO:0007669"/>
    <property type="project" value="UniProtKB-KW"/>
</dbReference>
<feature type="binding site" evidence="14">
    <location>
        <position position="462"/>
    </location>
    <ligand>
        <name>substrate</name>
    </ligand>
</feature>
<feature type="binding site" evidence="14">
    <location>
        <position position="470"/>
    </location>
    <ligand>
        <name>substrate</name>
    </ligand>
</feature>
<keyword evidence="10 15" id="KW-0786">Thiamine pyrophosphate</keyword>
<comment type="cofactor">
    <cofactor evidence="15">
        <name>thiamine diphosphate</name>
        <dbReference type="ChEBI" id="CHEBI:58937"/>
    </cofactor>
    <text evidence="15">Binds 1 thiamine pyrophosphate per subunit. During the reaction, the substrate forms a covalent intermediate with the cofactor.</text>
</comment>
<evidence type="ECO:0000313" key="21">
    <source>
        <dbReference type="Proteomes" id="UP000254575"/>
    </source>
</evidence>
<keyword evidence="21" id="KW-1185">Reference proteome</keyword>
<dbReference type="Gene3D" id="3.40.50.920">
    <property type="match status" value="1"/>
</dbReference>
<feature type="binding site" evidence="16">
    <location>
        <position position="185"/>
    </location>
    <ligand>
        <name>Mg(2+)</name>
        <dbReference type="ChEBI" id="CHEBI:18420"/>
    </ligand>
</feature>
<dbReference type="EC" id="2.2.1.1" evidence="5 12"/>
<accession>A0A380N133</accession>
<evidence type="ECO:0000256" key="1">
    <source>
        <dbReference type="ARBA" id="ARBA00001913"/>
    </source>
</evidence>
<feature type="active site" description="Proton donor" evidence="13">
    <location>
        <position position="412"/>
    </location>
</feature>
<feature type="binding site" evidence="14">
    <location>
        <position position="520"/>
    </location>
    <ligand>
        <name>substrate</name>
    </ligand>
</feature>
<feature type="binding site" evidence="15">
    <location>
        <position position="66"/>
    </location>
    <ligand>
        <name>thiamine diphosphate</name>
        <dbReference type="ChEBI" id="CHEBI:58937"/>
    </ligand>
</feature>
<evidence type="ECO:0000256" key="12">
    <source>
        <dbReference type="NCBIfam" id="TIGR00232"/>
    </source>
</evidence>
<feature type="site" description="Important for catalytic activity" evidence="17">
    <location>
        <position position="26"/>
    </location>
</feature>
<keyword evidence="9 16" id="KW-0460">Magnesium</keyword>
<dbReference type="InterPro" id="IPR033247">
    <property type="entry name" value="Transketolase_fam"/>
</dbReference>
<name>A0A380N133_9GAMM</name>
<comment type="cofactor">
    <cofactor evidence="16">
        <name>Mg(2+)</name>
        <dbReference type="ChEBI" id="CHEBI:18420"/>
    </cofactor>
    <text evidence="16">Binds 1 Mg(2+) ion per subunit. Can also utilize other divalent metal cations, such as Ca(2+), Mn(2+) and Co(2+).</text>
</comment>
<dbReference type="RefSeq" id="WP_115219060.1">
    <property type="nucleotide sequence ID" value="NZ_UHIA01000004.1"/>
</dbReference>
<evidence type="ECO:0000256" key="9">
    <source>
        <dbReference type="ARBA" id="ARBA00022842"/>
    </source>
</evidence>
<feature type="binding site" evidence="16">
    <location>
        <position position="187"/>
    </location>
    <ligand>
        <name>Mg(2+)</name>
        <dbReference type="ChEBI" id="CHEBI:18420"/>
    </ligand>
</feature>
<keyword evidence="6 18" id="KW-0808">Transferase</keyword>
<dbReference type="Proteomes" id="UP000254575">
    <property type="component" value="Unassembled WGS sequence"/>
</dbReference>
<dbReference type="InterPro" id="IPR055152">
    <property type="entry name" value="Transketolase-like_C_2"/>
</dbReference>
<dbReference type="FunFam" id="3.40.50.970:FF:000004">
    <property type="entry name" value="Transketolase"/>
    <property type="match status" value="1"/>
</dbReference>
<comment type="cofactor">
    <cofactor evidence="18">
        <name>Mg(2+)</name>
        <dbReference type="ChEBI" id="CHEBI:18420"/>
    </cofactor>
    <cofactor evidence="18">
        <name>Ca(2+)</name>
        <dbReference type="ChEBI" id="CHEBI:29108"/>
    </cofactor>
    <cofactor evidence="18">
        <name>Mn(2+)</name>
        <dbReference type="ChEBI" id="CHEBI:29035"/>
    </cofactor>
    <cofactor evidence="18">
        <name>Co(2+)</name>
        <dbReference type="ChEBI" id="CHEBI:48828"/>
    </cofactor>
    <text evidence="18">Binds 1 Mg(2+) ion per subunit. Can also utilize other divalent metal cations, such as Ca(2+), Mn(2+) and Co(2+).</text>
</comment>
<evidence type="ECO:0000256" key="5">
    <source>
        <dbReference type="ARBA" id="ARBA00013152"/>
    </source>
</evidence>
<dbReference type="EMBL" id="UHIA01000004">
    <property type="protein sequence ID" value="SUO98204.1"/>
    <property type="molecule type" value="Genomic_DNA"/>
</dbReference>
<dbReference type="InterPro" id="IPR005474">
    <property type="entry name" value="Transketolase_N"/>
</dbReference>
<feature type="binding site" evidence="15">
    <location>
        <position position="156"/>
    </location>
    <ligand>
        <name>thiamine diphosphate</name>
        <dbReference type="ChEBI" id="CHEBI:58937"/>
    </ligand>
</feature>
<comment type="catalytic activity">
    <reaction evidence="11 18">
        <text>D-sedoheptulose 7-phosphate + D-glyceraldehyde 3-phosphate = aldehydo-D-ribose 5-phosphate + D-xylulose 5-phosphate</text>
        <dbReference type="Rhea" id="RHEA:10508"/>
        <dbReference type="ChEBI" id="CHEBI:57483"/>
        <dbReference type="ChEBI" id="CHEBI:57737"/>
        <dbReference type="ChEBI" id="CHEBI:58273"/>
        <dbReference type="ChEBI" id="CHEBI:59776"/>
        <dbReference type="EC" id="2.2.1.1"/>
    </reaction>
</comment>
<feature type="binding site" evidence="15">
    <location>
        <position position="261"/>
    </location>
    <ligand>
        <name>thiamine diphosphate</name>
        <dbReference type="ChEBI" id="CHEBI:58937"/>
    </ligand>
</feature>
<feature type="binding site" evidence="14">
    <location>
        <position position="261"/>
    </location>
    <ligand>
        <name>substrate</name>
    </ligand>
</feature>
<comment type="cofactor">
    <cofactor evidence="1">
        <name>Ca(2+)</name>
        <dbReference type="ChEBI" id="CHEBI:29108"/>
    </cofactor>
</comment>
<dbReference type="SUPFAM" id="SSF52518">
    <property type="entry name" value="Thiamin diphosphate-binding fold (THDP-binding)"/>
    <property type="match status" value="2"/>
</dbReference>
<dbReference type="Gene3D" id="3.40.50.970">
    <property type="match status" value="2"/>
</dbReference>
<evidence type="ECO:0000256" key="4">
    <source>
        <dbReference type="ARBA" id="ARBA00011738"/>
    </source>
</evidence>
<feature type="binding site" evidence="14">
    <location>
        <position position="26"/>
    </location>
    <ligand>
        <name>substrate</name>
    </ligand>
</feature>
<dbReference type="InterPro" id="IPR009014">
    <property type="entry name" value="Transketo_C/PFOR_II"/>
</dbReference>
<evidence type="ECO:0000256" key="7">
    <source>
        <dbReference type="ARBA" id="ARBA00022723"/>
    </source>
</evidence>
<feature type="binding site" evidence="14">
    <location>
        <position position="358"/>
    </location>
    <ligand>
        <name>substrate</name>
    </ligand>
</feature>
<evidence type="ECO:0000256" key="2">
    <source>
        <dbReference type="ARBA" id="ARBA00001941"/>
    </source>
</evidence>
<dbReference type="CDD" id="cd07033">
    <property type="entry name" value="TPP_PYR_DXS_TK_like"/>
    <property type="match status" value="1"/>
</dbReference>
<proteinExistence type="inferred from homology"/>
<dbReference type="GO" id="GO:0004802">
    <property type="term" value="F:transketolase activity"/>
    <property type="evidence" value="ECO:0007669"/>
    <property type="project" value="UniProtKB-UniRule"/>
</dbReference>
<comment type="subunit">
    <text evidence="4 18">Homodimer.</text>
</comment>
<keyword evidence="8 18" id="KW-0106">Calcium</keyword>
<evidence type="ECO:0000313" key="20">
    <source>
        <dbReference type="EMBL" id="SUO98204.1"/>
    </source>
</evidence>
<sequence length="661" mass="70786">MNAHQLMANSIRALSMDAVQKANSGHPGAPMGMADMAAVLWQRHLRVNPANPHWDNRDRFILSNGHASALQYALLHLTGFDVSLDDLKNFRQMHSKTAGHPEVHETPGVETTTGPLGQGIANAVGFALAEAHLAARFNRGEHKIVDHYTYCFLGDGCLMEGVSHEACSFAGTLGLGKLIVLYDANGISIDGEIDPWYSEDVAKRFAAYGWQVVEAIDGHNEQAIHQAIESAKADTTRPSIIICRTTIGFGSPNLAGSEKTHGAPLGNEEIAASKAALGLPAEAFSLPEGALEAADLRAKGRQWQEAWEAQFAAYEKAEPELAAEYRRVMKGELPADFAQYMQNALQAAQDKGEKVATRKASELALNVLAEKLPELVGGSADLSGSNLTFSKSSKSILPQQFGGNYLHYGVREFAMAAIMNGMALHGGIRPYGGTFLVFSDYMRNGMRMSALMKLPVSYVLTHDSIGLGEDGPTHQPVEHVSSLRLIPNLNVWRPCDTVETLAAWQSAINPETPSALALSRQGLPVMARDGAQIANIARGGYVLKEAANAKLSLIATGSEVELACKAAEALEKEGIAARIISMPCLDIFLQQDAAYREQVLPKGSAKLAIEAGSSLLWQGIVGDKGAVVGMDGFGASAPAEQLFPYFGFSVENVVNTAKTLL</sequence>
<feature type="binding site" evidence="15">
    <location>
        <position position="438"/>
    </location>
    <ligand>
        <name>thiamine diphosphate</name>
        <dbReference type="ChEBI" id="CHEBI:58937"/>
    </ligand>
</feature>
<dbReference type="InterPro" id="IPR020826">
    <property type="entry name" value="Transketolase_BS"/>
</dbReference>
<dbReference type="GO" id="GO:0005829">
    <property type="term" value="C:cytosol"/>
    <property type="evidence" value="ECO:0007669"/>
    <property type="project" value="TreeGrafter"/>
</dbReference>
<feature type="site" description="Important for catalytic activity" evidence="17">
    <location>
        <position position="261"/>
    </location>
</feature>
<evidence type="ECO:0000256" key="6">
    <source>
        <dbReference type="ARBA" id="ARBA00022679"/>
    </source>
</evidence>
<dbReference type="FunFam" id="3.40.50.970:FF:000003">
    <property type="entry name" value="Transketolase"/>
    <property type="match status" value="1"/>
</dbReference>
<dbReference type="SUPFAM" id="SSF52922">
    <property type="entry name" value="TK C-terminal domain-like"/>
    <property type="match status" value="1"/>
</dbReference>
<dbReference type="NCBIfam" id="TIGR00232">
    <property type="entry name" value="tktlase_bact"/>
    <property type="match status" value="1"/>
</dbReference>
<dbReference type="Pfam" id="PF22613">
    <property type="entry name" value="Transketolase_C_1"/>
    <property type="match status" value="1"/>
</dbReference>
<comment type="similarity">
    <text evidence="3 18">Belongs to the transketolase family.</text>
</comment>
<dbReference type="PANTHER" id="PTHR43522">
    <property type="entry name" value="TRANSKETOLASE"/>
    <property type="match status" value="1"/>
</dbReference>
<comment type="cofactor">
    <cofactor evidence="2">
        <name>Co(2+)</name>
        <dbReference type="ChEBI" id="CHEBI:48828"/>
    </cofactor>
</comment>
<dbReference type="InterPro" id="IPR049557">
    <property type="entry name" value="Transketolase_CS"/>
</dbReference>
<dbReference type="FunFam" id="3.40.50.920:FF:000003">
    <property type="entry name" value="Transketolase"/>
    <property type="match status" value="1"/>
</dbReference>
<feature type="binding site" evidence="15">
    <location>
        <position position="185"/>
    </location>
    <ligand>
        <name>thiamine diphosphate</name>
        <dbReference type="ChEBI" id="CHEBI:58937"/>
    </ligand>
</feature>
<dbReference type="InterPro" id="IPR029061">
    <property type="entry name" value="THDP-binding"/>
</dbReference>
<dbReference type="PROSITE" id="PS00802">
    <property type="entry name" value="TRANSKETOLASE_2"/>
    <property type="match status" value="1"/>
</dbReference>
<dbReference type="Pfam" id="PF00456">
    <property type="entry name" value="Transketolase_N"/>
    <property type="match status" value="1"/>
</dbReference>
<evidence type="ECO:0000256" key="8">
    <source>
        <dbReference type="ARBA" id="ARBA00022837"/>
    </source>
</evidence>